<dbReference type="SMART" id="SM01012">
    <property type="entry name" value="ANTAR"/>
    <property type="match status" value="1"/>
</dbReference>
<reference evidence="2 3" key="1">
    <citation type="submission" date="2017-02" db="EMBL/GenBank/DDBJ databases">
        <title>The new phylogeny of genus Mycobacterium.</title>
        <authorList>
            <person name="Tortoli E."/>
            <person name="Trovato A."/>
            <person name="Cirillo D.M."/>
        </authorList>
    </citation>
    <scope>NUCLEOTIDE SEQUENCE [LARGE SCALE GENOMIC DNA]</scope>
    <source>
        <strain evidence="2 3">FI-09383</strain>
    </source>
</reference>
<evidence type="ECO:0000259" key="1">
    <source>
        <dbReference type="PROSITE" id="PS50921"/>
    </source>
</evidence>
<dbReference type="Gene3D" id="1.10.10.10">
    <property type="entry name" value="Winged helix-like DNA-binding domain superfamily/Winged helix DNA-binding domain"/>
    <property type="match status" value="1"/>
</dbReference>
<dbReference type="STRING" id="81858.BST23_18520"/>
<evidence type="ECO:0000313" key="3">
    <source>
        <dbReference type="Proteomes" id="UP000192772"/>
    </source>
</evidence>
<comment type="caution">
    <text evidence="2">The sequence shown here is derived from an EMBL/GenBank/DDBJ whole genome shotgun (WGS) entry which is preliminary data.</text>
</comment>
<dbReference type="AlphaFoldDB" id="A0A1A0QD88"/>
<dbReference type="EMBL" id="MVHP01000023">
    <property type="protein sequence ID" value="ORA63338.1"/>
    <property type="molecule type" value="Genomic_DNA"/>
</dbReference>
<dbReference type="PROSITE" id="PS50921">
    <property type="entry name" value="ANTAR"/>
    <property type="match status" value="1"/>
</dbReference>
<accession>A0A1A0QD88</accession>
<evidence type="ECO:0000313" key="2">
    <source>
        <dbReference type="EMBL" id="ORA63338.1"/>
    </source>
</evidence>
<sequence>MSAPDFHPRDHPQLIALLQRVLERMQADLPESLGISVCVYDRHGGEGPSVIAALGIGEELVGAQLSGLGGPVADALSHQVPVLSLDLWTDERWPDLTLDAITAREPGLRSSWERVHGSAAAPGVWQDDATVVVACTLTEPATAATMTTLINYEQLVSAAFVSTAAKHASAFSDLLSVLQSRGAIEQAKGALMGRVGCDAEQAWNILRRASQQFNVKLRELAVALIEHISGAPAEQPRTPARIAPDQPARTAARLLWTAMAESVRPRGRGD</sequence>
<dbReference type="InterPro" id="IPR036388">
    <property type="entry name" value="WH-like_DNA-bd_sf"/>
</dbReference>
<dbReference type="Proteomes" id="UP000192772">
    <property type="component" value="Unassembled WGS sequence"/>
</dbReference>
<dbReference type="SUPFAM" id="SSF52172">
    <property type="entry name" value="CheY-like"/>
    <property type="match status" value="1"/>
</dbReference>
<dbReference type="InterPro" id="IPR005561">
    <property type="entry name" value="ANTAR"/>
</dbReference>
<dbReference type="InterPro" id="IPR011006">
    <property type="entry name" value="CheY-like_superfamily"/>
</dbReference>
<dbReference type="Pfam" id="PF03861">
    <property type="entry name" value="ANTAR"/>
    <property type="match status" value="1"/>
</dbReference>
<protein>
    <submittedName>
        <fullName evidence="2">Antitermination regulator</fullName>
    </submittedName>
</protein>
<feature type="domain" description="ANTAR" evidence="1">
    <location>
        <begin position="164"/>
        <end position="225"/>
    </location>
</feature>
<dbReference type="OrthoDB" id="4946329at2"/>
<name>A0A1A0QD88_9MYCO</name>
<proteinExistence type="predicted"/>
<accession>A0A1X0CTC5</accession>
<gene>
    <name evidence="2" type="ORF">BST23_18520</name>
</gene>
<dbReference type="GO" id="GO:0003723">
    <property type="term" value="F:RNA binding"/>
    <property type="evidence" value="ECO:0007669"/>
    <property type="project" value="InterPro"/>
</dbReference>
<organism evidence="2 3">
    <name type="scientific">Mycolicibacterium elephantis</name>
    <dbReference type="NCBI Taxonomy" id="81858"/>
    <lineage>
        <taxon>Bacteria</taxon>
        <taxon>Bacillati</taxon>
        <taxon>Actinomycetota</taxon>
        <taxon>Actinomycetes</taxon>
        <taxon>Mycobacteriales</taxon>
        <taxon>Mycobacteriaceae</taxon>
        <taxon>Mycolicibacterium</taxon>
    </lineage>
</organism>